<organism evidence="2">
    <name type="scientific">Paraconexibacter sp. AEG42_29</name>
    <dbReference type="NCBI Taxonomy" id="2997339"/>
    <lineage>
        <taxon>Bacteria</taxon>
        <taxon>Bacillati</taxon>
        <taxon>Actinomycetota</taxon>
        <taxon>Thermoleophilia</taxon>
        <taxon>Solirubrobacterales</taxon>
        <taxon>Paraconexibacteraceae</taxon>
        <taxon>Paraconexibacter</taxon>
    </lineage>
</organism>
<gene>
    <name evidence="2" type="ORF">DSM112329_01874</name>
</gene>
<dbReference type="Gene3D" id="3.40.390.70">
    <property type="match status" value="1"/>
</dbReference>
<dbReference type="InterPro" id="IPR011201">
    <property type="entry name" value="Zinc-ribbon_6_bact"/>
</dbReference>
<evidence type="ECO:0000313" key="2">
    <source>
        <dbReference type="EMBL" id="XAY05033.1"/>
    </source>
</evidence>
<dbReference type="PIRSF" id="PIRSF012641">
    <property type="entry name" value="UCP012641"/>
    <property type="match status" value="1"/>
</dbReference>
<sequence length="352" mass="38673">MRAFSCPVCRHLVTFDSTVCLHSQTTLGFDWQSRDIVELDAGQGCANRDLITCNGVAETDGLCRSCALTRTRPADDDTAGLALMAAAEAAKRRLIFELLELGLPVDGYRTQEGGLAFDLLSSAVEPVTTGHADGVITLDLAEADPAHREKMRTQMDEPYRTLLGHMRHEVAHYYQPILMPEGSPGEARTRALMGDEREDYSAAMDRYYAEGAPADWQQRFVSAYATMHPWEDWAETMAHYLHIRDVLQTAVAYGVSVAGPQVLAADAAPLYAYPAATPDDVRAMLDTWLPLTYALNAINRSLGEDDLYPFVLAPDVIDKLVLIDELVRGAATPPPAPGRLKRLRGRRGGRKA</sequence>
<accession>A0AAU7ATP3</accession>
<dbReference type="AlphaFoldDB" id="A0AAU7ATP3"/>
<dbReference type="KEGG" id="parq:DSM112329_01874"/>
<dbReference type="Pfam" id="PF10005">
    <property type="entry name" value="Zn_ribbon_DZR_6"/>
    <property type="match status" value="1"/>
</dbReference>
<protein>
    <recommendedName>
        <fullName evidence="1">Zinc-ribbon domain-containing protein</fullName>
    </recommendedName>
</protein>
<proteinExistence type="predicted"/>
<dbReference type="EMBL" id="CP114014">
    <property type="protein sequence ID" value="XAY05033.1"/>
    <property type="molecule type" value="Genomic_DNA"/>
</dbReference>
<dbReference type="RefSeq" id="WP_354701555.1">
    <property type="nucleotide sequence ID" value="NZ_CP114014.1"/>
</dbReference>
<dbReference type="InterPro" id="IPR031321">
    <property type="entry name" value="UCP012641"/>
</dbReference>
<dbReference type="Pfam" id="PF15887">
    <property type="entry name" value="Peptidase_Mx"/>
    <property type="match status" value="1"/>
</dbReference>
<feature type="domain" description="Zinc-ribbon" evidence="1">
    <location>
        <begin position="4"/>
        <end position="75"/>
    </location>
</feature>
<reference evidence="2" key="1">
    <citation type="submission" date="2022-12" db="EMBL/GenBank/DDBJ databases">
        <title>Paraconexibacter alkalitolerans sp. nov. and Baekduia alba sp. nov., isolated from soil and emended description of the genera Paraconexibacter (Chun et al., 2020) and Baekduia (An et al., 2020).</title>
        <authorList>
            <person name="Vieira S."/>
            <person name="Huber K.J."/>
            <person name="Geppert A."/>
            <person name="Wolf J."/>
            <person name="Neumann-Schaal M."/>
            <person name="Muesken M."/>
            <person name="Overmann J."/>
        </authorList>
    </citation>
    <scope>NUCLEOTIDE SEQUENCE</scope>
    <source>
        <strain evidence="2">AEG42_29</strain>
    </source>
</reference>
<evidence type="ECO:0000259" key="1">
    <source>
        <dbReference type="Pfam" id="PF10005"/>
    </source>
</evidence>
<name>A0AAU7ATP3_9ACTN</name>